<evidence type="ECO:0000313" key="2">
    <source>
        <dbReference type="EMBL" id="SHL62116.1"/>
    </source>
</evidence>
<dbReference type="PANTHER" id="PTHR42905">
    <property type="entry name" value="PHOSPHOENOLPYRUVATE CARBOXYLASE"/>
    <property type="match status" value="1"/>
</dbReference>
<dbReference type="Gene3D" id="3.20.20.60">
    <property type="entry name" value="Phosphoenolpyruvate-binding domains"/>
    <property type="match status" value="1"/>
</dbReference>
<dbReference type="STRING" id="1434701.SAMN05443634_11285"/>
<dbReference type="Pfam" id="PF13714">
    <property type="entry name" value="PEP_mutase"/>
    <property type="match status" value="1"/>
</dbReference>
<keyword evidence="4" id="KW-1185">Reference proteome</keyword>
<dbReference type="InterPro" id="IPR040442">
    <property type="entry name" value="Pyrv_kinase-like_dom_sf"/>
</dbReference>
<dbReference type="EMBL" id="BMFL01000016">
    <property type="protein sequence ID" value="GGF05660.1"/>
    <property type="molecule type" value="Genomic_DNA"/>
</dbReference>
<dbReference type="SUPFAM" id="SSF51621">
    <property type="entry name" value="Phosphoenolpyruvate/pyruvate domain"/>
    <property type="match status" value="1"/>
</dbReference>
<reference evidence="1" key="1">
    <citation type="journal article" date="2014" name="Int. J. Syst. Evol. Microbiol.">
        <title>Complete genome of a new Firmicutes species belonging to the dominant human colonic microbiota ('Ruminococcus bicirculans') reveals two chromosomes and a selective capacity to utilize plant glucans.</title>
        <authorList>
            <consortium name="NISC Comparative Sequencing Program"/>
            <person name="Wegmann U."/>
            <person name="Louis P."/>
            <person name="Goesmann A."/>
            <person name="Henrissat B."/>
            <person name="Duncan S.H."/>
            <person name="Flint H.J."/>
        </authorList>
    </citation>
    <scope>NUCLEOTIDE SEQUENCE</scope>
    <source>
        <strain evidence="1">CGMCC 1.12707</strain>
    </source>
</reference>
<reference evidence="4" key="4">
    <citation type="journal article" date="2019" name="Int. J. Syst. Evol. Microbiol.">
        <title>The Global Catalogue of Microorganisms (GCM) 10K type strain sequencing project: providing services to taxonomists for standard genome sequencing and annotation.</title>
        <authorList>
            <consortium name="The Broad Institute Genomics Platform"/>
            <consortium name="The Broad Institute Genome Sequencing Center for Infectious Disease"/>
            <person name="Wu L."/>
            <person name="Ma J."/>
        </authorList>
    </citation>
    <scope>NUCLEOTIDE SEQUENCE [LARGE SCALE GENOMIC DNA]</scope>
    <source>
        <strain evidence="4">CGMCC 1.12707</strain>
    </source>
</reference>
<dbReference type="EMBL" id="FRBH01000012">
    <property type="protein sequence ID" value="SHL62116.1"/>
    <property type="molecule type" value="Genomic_DNA"/>
</dbReference>
<name>A0A1M7C4P4_9FLAO</name>
<keyword evidence="2" id="KW-0456">Lyase</keyword>
<evidence type="ECO:0000313" key="1">
    <source>
        <dbReference type="EMBL" id="GGF05660.1"/>
    </source>
</evidence>
<dbReference type="GO" id="GO:0016829">
    <property type="term" value="F:lyase activity"/>
    <property type="evidence" value="ECO:0007669"/>
    <property type="project" value="UniProtKB-KW"/>
</dbReference>
<sequence length="257" mass="28861">MTTTYQKFLELHQQDKPLIIGNVWNVQSAKMFEKLNFQAIGTSSAAIAHSFGHEDGEQMPLSDLLFVVERIIKNINLPLSVDIEFGYGNTAEQIAENIIALEKLGAVGINIEDSYLENGERKLKDIALFSSLLNRVKNILKDKGISIFINVRCDTFLLNGPDAFESSIDRIKKYEEVGANGIFLPCIKKESDIETIISATKLPLNVMCTTELPNFEVLEKIGVKRISMGNFLNDYVYNSAENKTIEILKNQSFNSLF</sequence>
<proteinExistence type="predicted"/>
<dbReference type="Proteomes" id="UP000184120">
    <property type="component" value="Unassembled WGS sequence"/>
</dbReference>
<dbReference type="OrthoDB" id="9780430at2"/>
<dbReference type="RefSeq" id="WP_072933830.1">
    <property type="nucleotide sequence ID" value="NZ_BMFL01000016.1"/>
</dbReference>
<gene>
    <name evidence="1" type="ORF">GCM10010984_23620</name>
    <name evidence="2" type="ORF">SAMN05443634_11285</name>
</gene>
<dbReference type="CDD" id="cd00377">
    <property type="entry name" value="ICL_PEPM"/>
    <property type="match status" value="1"/>
</dbReference>
<accession>A0A1M7C4P4</accession>
<dbReference type="InterPro" id="IPR015813">
    <property type="entry name" value="Pyrv/PenolPyrv_kinase-like_dom"/>
</dbReference>
<evidence type="ECO:0000313" key="4">
    <source>
        <dbReference type="Proteomes" id="UP000650994"/>
    </source>
</evidence>
<reference evidence="2" key="2">
    <citation type="submission" date="2016-11" db="EMBL/GenBank/DDBJ databases">
        <authorList>
            <person name="Jaros S."/>
            <person name="Januszkiewicz K."/>
            <person name="Wedrychowicz H."/>
        </authorList>
    </citation>
    <scope>NUCLEOTIDE SEQUENCE [LARGE SCALE GENOMIC DNA]</scope>
    <source>
        <strain evidence="2">DSM 27989</strain>
    </source>
</reference>
<evidence type="ECO:0000313" key="3">
    <source>
        <dbReference type="Proteomes" id="UP000184120"/>
    </source>
</evidence>
<dbReference type="InterPro" id="IPR039556">
    <property type="entry name" value="ICL/PEPM"/>
</dbReference>
<organism evidence="2 3">
    <name type="scientific">Chishuiella changwenlii</name>
    <dbReference type="NCBI Taxonomy" id="1434701"/>
    <lineage>
        <taxon>Bacteria</taxon>
        <taxon>Pseudomonadati</taxon>
        <taxon>Bacteroidota</taxon>
        <taxon>Flavobacteriia</taxon>
        <taxon>Flavobacteriales</taxon>
        <taxon>Weeksellaceae</taxon>
        <taxon>Chishuiella</taxon>
    </lineage>
</organism>
<reference evidence="3" key="3">
    <citation type="submission" date="2016-11" db="EMBL/GenBank/DDBJ databases">
        <authorList>
            <person name="Varghese N."/>
            <person name="Submissions S."/>
        </authorList>
    </citation>
    <scope>NUCLEOTIDE SEQUENCE [LARGE SCALE GENOMIC DNA]</scope>
    <source>
        <strain evidence="3">DSM 27989</strain>
    </source>
</reference>
<reference evidence="1" key="5">
    <citation type="submission" date="2024-05" db="EMBL/GenBank/DDBJ databases">
        <authorList>
            <person name="Sun Q."/>
            <person name="Zhou Y."/>
        </authorList>
    </citation>
    <scope>NUCLEOTIDE SEQUENCE</scope>
    <source>
        <strain evidence="1">CGMCC 1.12707</strain>
    </source>
</reference>
<dbReference type="Proteomes" id="UP000650994">
    <property type="component" value="Unassembled WGS sequence"/>
</dbReference>
<dbReference type="AlphaFoldDB" id="A0A1M7C4P4"/>
<dbReference type="PANTHER" id="PTHR42905:SF16">
    <property type="entry name" value="CARBOXYPHOSPHONOENOLPYRUVATE PHOSPHONOMUTASE-LIKE PROTEIN (AFU_ORTHOLOGUE AFUA_5G07230)"/>
    <property type="match status" value="1"/>
</dbReference>
<protein>
    <submittedName>
        <fullName evidence="2">2-Methylisocitrate lyase, PEP mutase family</fullName>
    </submittedName>
    <submittedName>
        <fullName evidence="1">Carboxyvinyl-carboxyphosphonate phosphorylmutase</fullName>
    </submittedName>
</protein>